<evidence type="ECO:0000256" key="1">
    <source>
        <dbReference type="ARBA" id="ARBA00004141"/>
    </source>
</evidence>
<gene>
    <name evidence="9" type="ORF">ETSY1_32485</name>
</gene>
<accession>W4LAP4</accession>
<keyword evidence="5 7" id="KW-0472">Membrane</keyword>
<dbReference type="SUPFAM" id="SSF81442">
    <property type="entry name" value="Cytochrome c oxidase subunit I-like"/>
    <property type="match status" value="1"/>
</dbReference>
<feature type="domain" description="Cytochrome oxidase subunit I profile" evidence="8">
    <location>
        <begin position="1"/>
        <end position="432"/>
    </location>
</feature>
<evidence type="ECO:0000313" key="10">
    <source>
        <dbReference type="Proteomes" id="UP000019141"/>
    </source>
</evidence>
<evidence type="ECO:0000256" key="7">
    <source>
        <dbReference type="SAM" id="Phobius"/>
    </source>
</evidence>
<dbReference type="GO" id="GO:0020037">
    <property type="term" value="F:heme binding"/>
    <property type="evidence" value="ECO:0007669"/>
    <property type="project" value="InterPro"/>
</dbReference>
<dbReference type="Proteomes" id="UP000019141">
    <property type="component" value="Unassembled WGS sequence"/>
</dbReference>
<evidence type="ECO:0000313" key="9">
    <source>
        <dbReference type="EMBL" id="ETW94994.1"/>
    </source>
</evidence>
<feature type="transmembrane region" description="Helical" evidence="7">
    <location>
        <begin position="254"/>
        <end position="275"/>
    </location>
</feature>
<evidence type="ECO:0000256" key="4">
    <source>
        <dbReference type="ARBA" id="ARBA00022989"/>
    </source>
</evidence>
<name>W4LAP4_ENTF1</name>
<feature type="transmembrane region" description="Helical" evidence="7">
    <location>
        <begin position="185"/>
        <end position="206"/>
    </location>
</feature>
<evidence type="ECO:0000256" key="5">
    <source>
        <dbReference type="ARBA" id="ARBA00023136"/>
    </source>
</evidence>
<dbReference type="HOGENOM" id="CLU_011899_7_3_7"/>
<dbReference type="Gene3D" id="1.20.210.10">
    <property type="entry name" value="Cytochrome c oxidase-like, subunit I domain"/>
    <property type="match status" value="1"/>
</dbReference>
<keyword evidence="6" id="KW-0479">Metal-binding</keyword>
<dbReference type="PATRIC" id="fig|1429438.4.peg.6160"/>
<dbReference type="PANTHER" id="PTHR10422:SF18">
    <property type="entry name" value="CYTOCHROME C OXIDASE SUBUNIT 1"/>
    <property type="match status" value="1"/>
</dbReference>
<feature type="transmembrane region" description="Helical" evidence="7">
    <location>
        <begin position="102"/>
        <end position="129"/>
    </location>
</feature>
<proteinExistence type="inferred from homology"/>
<dbReference type="InterPro" id="IPR036927">
    <property type="entry name" value="Cyt_c_oxase-like_su1_sf"/>
</dbReference>
<dbReference type="AlphaFoldDB" id="W4LAP4"/>
<feature type="transmembrane region" description="Helical" evidence="7">
    <location>
        <begin position="21"/>
        <end position="45"/>
    </location>
</feature>
<keyword evidence="10" id="KW-1185">Reference proteome</keyword>
<feature type="transmembrane region" description="Helical" evidence="7">
    <location>
        <begin position="218"/>
        <end position="242"/>
    </location>
</feature>
<feature type="transmembrane region" description="Helical" evidence="7">
    <location>
        <begin position="487"/>
        <end position="506"/>
    </location>
</feature>
<sequence length="510" mass="56060">MLPLMLGVRDVAFPRLNAFGYFTFLAGGILLNSSWFLGGASNAGWFAYANLTSRQFNPGFGVDFWILGLQILGISSTTGALNFFVTILNMRAPGMTMMRLPIFAWMMLITSVLILLAFPVITIALLLLLLDRMVGTTFFEVASGGMPILWQHLFWVFGHPEVYIIILPGMGVVSEVLPAFSRKPLFGYPIMVFSGAAIGFMGFTVWSHHMFTTGLGPIANAAFALTTMAIAVPTGIKIFNWIGTLWGGSIRLRVPLLYALGFISMFLIGGFSGIMHSAAAADTQQHDSYFVVAHFHYVMIGGALFALLSGITYWFPKITGRMMSDAWGRRIFWLFFAGFNITFFPMHFLGLDGMPRRIYTYSAEMGWQFWNFTATIGAFILAISLLFFIIDLFRALRAGAPAGADPWDARTLEWHTTSPPPVHNFDQLPVVSSLDAFWEAKQGAATLSAPPEHEERIHLPQPSYFPALCTLGILLGAYGLLYSGALAIGGLALAVFSIYGWAFEGVGEAK</sequence>
<reference evidence="9 10" key="1">
    <citation type="journal article" date="2014" name="Nature">
        <title>An environmental bacterial taxon with a large and distinct metabolic repertoire.</title>
        <authorList>
            <person name="Wilson M.C."/>
            <person name="Mori T."/>
            <person name="Ruckert C."/>
            <person name="Uria A.R."/>
            <person name="Helf M.J."/>
            <person name="Takada K."/>
            <person name="Gernert C."/>
            <person name="Steffens U.A."/>
            <person name="Heycke N."/>
            <person name="Schmitt S."/>
            <person name="Rinke C."/>
            <person name="Helfrich E.J."/>
            <person name="Brachmann A.O."/>
            <person name="Gurgui C."/>
            <person name="Wakimoto T."/>
            <person name="Kracht M."/>
            <person name="Crusemann M."/>
            <person name="Hentschel U."/>
            <person name="Abe I."/>
            <person name="Matsunaga S."/>
            <person name="Kalinowski J."/>
            <person name="Takeyama H."/>
            <person name="Piel J."/>
        </authorList>
    </citation>
    <scope>NUCLEOTIDE SEQUENCE [LARGE SCALE GENOMIC DNA]</scope>
    <source>
        <strain evidence="10">TSY1</strain>
    </source>
</reference>
<dbReference type="GO" id="GO:0016020">
    <property type="term" value="C:membrane"/>
    <property type="evidence" value="ECO:0007669"/>
    <property type="project" value="UniProtKB-SubCell"/>
</dbReference>
<dbReference type="GO" id="GO:0022904">
    <property type="term" value="P:respiratory electron transport chain"/>
    <property type="evidence" value="ECO:0007669"/>
    <property type="project" value="TreeGrafter"/>
</dbReference>
<feature type="transmembrane region" description="Helical" evidence="7">
    <location>
        <begin position="295"/>
        <end position="315"/>
    </location>
</feature>
<keyword evidence="6" id="KW-0249">Electron transport</keyword>
<evidence type="ECO:0000256" key="6">
    <source>
        <dbReference type="RuleBase" id="RU000370"/>
    </source>
</evidence>
<feature type="transmembrane region" description="Helical" evidence="7">
    <location>
        <begin position="369"/>
        <end position="390"/>
    </location>
</feature>
<dbReference type="GO" id="GO:0004129">
    <property type="term" value="F:cytochrome-c oxidase activity"/>
    <property type="evidence" value="ECO:0007669"/>
    <property type="project" value="InterPro"/>
</dbReference>
<feature type="transmembrane region" description="Helical" evidence="7">
    <location>
        <begin position="149"/>
        <end position="173"/>
    </location>
</feature>
<dbReference type="PROSITE" id="PS00077">
    <property type="entry name" value="COX1_CUB"/>
    <property type="match status" value="1"/>
</dbReference>
<evidence type="ECO:0000256" key="3">
    <source>
        <dbReference type="ARBA" id="ARBA00022692"/>
    </source>
</evidence>
<dbReference type="GO" id="GO:0015990">
    <property type="term" value="P:electron transport coupled proton transport"/>
    <property type="evidence" value="ECO:0007669"/>
    <property type="project" value="TreeGrafter"/>
</dbReference>
<comment type="similarity">
    <text evidence="6">Belongs to the heme-copper respiratory oxidase family.</text>
</comment>
<feature type="transmembrane region" description="Helical" evidence="7">
    <location>
        <begin position="327"/>
        <end position="349"/>
    </location>
</feature>
<dbReference type="Gene3D" id="1.10.287.70">
    <property type="match status" value="1"/>
</dbReference>
<evidence type="ECO:0000256" key="2">
    <source>
        <dbReference type="ARBA" id="ARBA00022660"/>
    </source>
</evidence>
<dbReference type="EMBL" id="AZHW01000972">
    <property type="protein sequence ID" value="ETW94994.1"/>
    <property type="molecule type" value="Genomic_DNA"/>
</dbReference>
<keyword evidence="3 6" id="KW-0812">Transmembrane</keyword>
<evidence type="ECO:0000259" key="8">
    <source>
        <dbReference type="PROSITE" id="PS50855"/>
    </source>
</evidence>
<dbReference type="Pfam" id="PF00115">
    <property type="entry name" value="COX1"/>
    <property type="match status" value="1"/>
</dbReference>
<organism evidence="9 10">
    <name type="scientific">Entotheonella factor</name>
    <dbReference type="NCBI Taxonomy" id="1429438"/>
    <lineage>
        <taxon>Bacteria</taxon>
        <taxon>Pseudomonadati</taxon>
        <taxon>Nitrospinota/Tectimicrobiota group</taxon>
        <taxon>Candidatus Tectimicrobiota</taxon>
        <taxon>Candidatus Entotheonellia</taxon>
        <taxon>Candidatus Entotheonellales</taxon>
        <taxon>Candidatus Entotheonellaceae</taxon>
        <taxon>Candidatus Entotheonella</taxon>
    </lineage>
</organism>
<keyword evidence="6" id="KW-0813">Transport</keyword>
<comment type="caution">
    <text evidence="9">The sequence shown here is derived from an EMBL/GenBank/DDBJ whole genome shotgun (WGS) entry which is preliminary data.</text>
</comment>
<protein>
    <submittedName>
        <fullName evidence="9">Cytochrome C oxidase</fullName>
    </submittedName>
</protein>
<dbReference type="PROSITE" id="PS50855">
    <property type="entry name" value="COX1"/>
    <property type="match status" value="1"/>
</dbReference>
<keyword evidence="6" id="KW-0349">Heme</keyword>
<dbReference type="InterPro" id="IPR000883">
    <property type="entry name" value="Cyt_C_Oxase_1"/>
</dbReference>
<dbReference type="InterPro" id="IPR023616">
    <property type="entry name" value="Cyt_c_oxase-like_su1_dom"/>
</dbReference>
<keyword evidence="2 6" id="KW-0679">Respiratory chain</keyword>
<dbReference type="PRINTS" id="PR01165">
    <property type="entry name" value="CYCOXIDASEI"/>
</dbReference>
<keyword evidence="4 7" id="KW-1133">Transmembrane helix</keyword>
<keyword evidence="6" id="KW-0408">Iron</keyword>
<comment type="subcellular location">
    <subcellularLocation>
        <location evidence="1">Membrane</location>
        <topology evidence="1">Multi-pass membrane protein</topology>
    </subcellularLocation>
</comment>
<dbReference type="InterPro" id="IPR023615">
    <property type="entry name" value="Cyt_c_Oxase_su1_BS"/>
</dbReference>
<dbReference type="PANTHER" id="PTHR10422">
    <property type="entry name" value="CYTOCHROME C OXIDASE SUBUNIT 1"/>
    <property type="match status" value="1"/>
</dbReference>
<dbReference type="GO" id="GO:0009060">
    <property type="term" value="P:aerobic respiration"/>
    <property type="evidence" value="ECO:0007669"/>
    <property type="project" value="InterPro"/>
</dbReference>
<feature type="transmembrane region" description="Helical" evidence="7">
    <location>
        <begin position="65"/>
        <end position="90"/>
    </location>
</feature>